<dbReference type="GO" id="GO:0005992">
    <property type="term" value="P:trehalose biosynthetic process"/>
    <property type="evidence" value="ECO:0007669"/>
    <property type="project" value="UniProtKB-UniRule"/>
</dbReference>
<organism evidence="19 21">
    <name type="scientific">Candidatus Sysuiplasma superficiale</name>
    <dbReference type="NCBI Taxonomy" id="2823368"/>
    <lineage>
        <taxon>Archaea</taxon>
        <taxon>Methanobacteriati</taxon>
        <taxon>Thermoplasmatota</taxon>
        <taxon>Thermoplasmata</taxon>
        <taxon>Candidatus Sysuiplasmatales</taxon>
        <taxon>Candidatus Sysuiplasmataceae</taxon>
        <taxon>Candidatus Sysuiplasma</taxon>
    </lineage>
</organism>
<evidence type="ECO:0000256" key="5">
    <source>
        <dbReference type="ARBA" id="ARBA00015938"/>
    </source>
</evidence>
<dbReference type="GO" id="GO:0033942">
    <property type="term" value="F:4-alpha-D-(1-&gt;4)-alpha-D-glucanotrehalose trehalohydrolase activity"/>
    <property type="evidence" value="ECO:0007669"/>
    <property type="project" value="UniProtKB-EC"/>
</dbReference>
<dbReference type="SMART" id="SM00642">
    <property type="entry name" value="Aamy"/>
    <property type="match status" value="1"/>
</dbReference>
<dbReference type="PANTHER" id="PTHR43651:SF11">
    <property type="entry name" value="MALTO-OLIGOSYLTREHALOSE TREHALOHYDROLASE"/>
    <property type="match status" value="1"/>
</dbReference>
<evidence type="ECO:0000313" key="20">
    <source>
        <dbReference type="EMBL" id="MBX8644503.1"/>
    </source>
</evidence>
<evidence type="ECO:0000256" key="11">
    <source>
        <dbReference type="ARBA" id="ARBA00033284"/>
    </source>
</evidence>
<dbReference type="PANTHER" id="PTHR43651">
    <property type="entry name" value="1,4-ALPHA-GLUCAN-BRANCHING ENZYME"/>
    <property type="match status" value="1"/>
</dbReference>
<dbReference type="SUPFAM" id="SSF81296">
    <property type="entry name" value="E set domains"/>
    <property type="match status" value="1"/>
</dbReference>
<dbReference type="SUPFAM" id="SSF51445">
    <property type="entry name" value="(Trans)glycosidases"/>
    <property type="match status" value="1"/>
</dbReference>
<feature type="active site" description="Nucleophile" evidence="15">
    <location>
        <position position="261"/>
    </location>
</feature>
<evidence type="ECO:0000256" key="14">
    <source>
        <dbReference type="PIRNR" id="PIRNR006337"/>
    </source>
</evidence>
<comment type="caution">
    <text evidence="19">The sequence shown here is derived from an EMBL/GenBank/DDBJ whole genome shotgun (WGS) entry which is preliminary data.</text>
</comment>
<evidence type="ECO:0000256" key="6">
    <source>
        <dbReference type="ARBA" id="ARBA00022490"/>
    </source>
</evidence>
<comment type="pathway">
    <text evidence="2 14">Glycan biosynthesis; trehalose biosynthesis.</text>
</comment>
<evidence type="ECO:0000256" key="16">
    <source>
        <dbReference type="PIRSR" id="PIRSR006337-2"/>
    </source>
</evidence>
<dbReference type="UniPathway" id="UPA00299"/>
<protein>
    <recommendedName>
        <fullName evidence="5 13">Malto-oligosyltrehalose trehalohydrolase</fullName>
        <shortName evidence="14">MTHase</shortName>
        <ecNumber evidence="4 13">3.2.1.141</ecNumber>
    </recommendedName>
    <alternativeName>
        <fullName evidence="11 14">4-alpha-D-((1-&gt;4)-alpha-D-glucano)trehalose trehalohydrolase</fullName>
    </alternativeName>
    <alternativeName>
        <fullName evidence="10 14">Maltooligosyl trehalose trehalohydrolase</fullName>
    </alternativeName>
</protein>
<dbReference type="InterPro" id="IPR012768">
    <property type="entry name" value="Trehalose_TreZ"/>
</dbReference>
<evidence type="ECO:0000313" key="21">
    <source>
        <dbReference type="Proteomes" id="UP000716004"/>
    </source>
</evidence>
<feature type="domain" description="Glycosyl hydrolase family 13 catalytic" evidence="18">
    <location>
        <begin position="115"/>
        <end position="459"/>
    </location>
</feature>
<evidence type="ECO:0000256" key="9">
    <source>
        <dbReference type="ARBA" id="ARBA00023295"/>
    </source>
</evidence>
<reference evidence="19" key="1">
    <citation type="submission" date="2021-04" db="EMBL/GenBank/DDBJ databases">
        <title>Genomic insights into ecological role and evolution of a novel Thermoplasmata order Candidatus Sysuiplasmatales.</title>
        <authorList>
            <person name="Yuan Y."/>
        </authorList>
    </citation>
    <scope>NUCLEOTIDE SEQUENCE</scope>
    <source>
        <strain evidence="20">TUT19-bin139</strain>
        <strain evidence="19">YP2-bin.285</strain>
    </source>
</reference>
<evidence type="ECO:0000256" key="17">
    <source>
        <dbReference type="PIRSR" id="PIRSR006337-3"/>
    </source>
</evidence>
<evidence type="ECO:0000313" key="19">
    <source>
        <dbReference type="EMBL" id="MBX8631029.1"/>
    </source>
</evidence>
<dbReference type="InterPro" id="IPR006047">
    <property type="entry name" value="GH13_cat_dom"/>
</dbReference>
<dbReference type="Pfam" id="PF00128">
    <property type="entry name" value="Alpha-amylase"/>
    <property type="match status" value="1"/>
</dbReference>
<dbReference type="EMBL" id="JAHEAC010000068">
    <property type="protein sequence ID" value="MBX8644503.1"/>
    <property type="molecule type" value="Genomic_DNA"/>
</dbReference>
<evidence type="ECO:0000256" key="12">
    <source>
        <dbReference type="ARBA" id="ARBA00034013"/>
    </source>
</evidence>
<proteinExistence type="inferred from homology"/>
<dbReference type="NCBIfam" id="TIGR02402">
    <property type="entry name" value="trehalose_TreZ"/>
    <property type="match status" value="1"/>
</dbReference>
<evidence type="ECO:0000256" key="7">
    <source>
        <dbReference type="ARBA" id="ARBA00022801"/>
    </source>
</evidence>
<evidence type="ECO:0000256" key="13">
    <source>
        <dbReference type="NCBIfam" id="TIGR02402"/>
    </source>
</evidence>
<accession>A0A8J7YIJ5</accession>
<feature type="binding site" evidence="16">
    <location>
        <begin position="391"/>
        <end position="396"/>
    </location>
    <ligand>
        <name>substrate</name>
    </ligand>
</feature>
<comment type="catalytic activity">
    <reaction evidence="12 14">
        <text>hydrolysis of (1-&gt;4)-alpha-D-glucosidic linkage in 4-alpha-D-[(1-&gt;4)-alpha-D-glucanosyl]n trehalose to yield trehalose and (1-&gt;4)-alpha-D-glucan.</text>
        <dbReference type="EC" id="3.2.1.141"/>
    </reaction>
</comment>
<dbReference type="Gene3D" id="2.60.40.10">
    <property type="entry name" value="Immunoglobulins"/>
    <property type="match status" value="1"/>
</dbReference>
<dbReference type="Proteomes" id="UP000716004">
    <property type="component" value="Unassembled WGS sequence"/>
</dbReference>
<evidence type="ECO:0000259" key="18">
    <source>
        <dbReference type="SMART" id="SM00642"/>
    </source>
</evidence>
<gene>
    <name evidence="19" type="primary">treZ</name>
    <name evidence="19" type="ORF">J9259_00670</name>
    <name evidence="20" type="ORF">KIY12_07270</name>
</gene>
<evidence type="ECO:0000256" key="3">
    <source>
        <dbReference type="ARBA" id="ARBA00008061"/>
    </source>
</evidence>
<keyword evidence="9 14" id="KW-0326">Glycosidase</keyword>
<dbReference type="Gene3D" id="1.10.10.760">
    <property type="entry name" value="E-set domains of sugar-utilizing enzymes"/>
    <property type="match status" value="1"/>
</dbReference>
<dbReference type="CDD" id="cd11325">
    <property type="entry name" value="AmyAc_GTHase"/>
    <property type="match status" value="1"/>
</dbReference>
<dbReference type="GO" id="GO:0005737">
    <property type="term" value="C:cytoplasm"/>
    <property type="evidence" value="ECO:0007669"/>
    <property type="project" value="UniProtKB-SubCell"/>
</dbReference>
<feature type="binding site" evidence="16">
    <location>
        <begin position="259"/>
        <end position="264"/>
    </location>
    <ligand>
        <name>substrate</name>
    </ligand>
</feature>
<dbReference type="EC" id="3.2.1.141" evidence="4 13"/>
<keyword evidence="7 14" id="KW-0378">Hydrolase</keyword>
<dbReference type="Proteomes" id="UP000750197">
    <property type="component" value="Unassembled WGS sequence"/>
</dbReference>
<feature type="active site" description="Proton donor" evidence="15">
    <location>
        <position position="298"/>
    </location>
</feature>
<sequence>MTEEVIPSMGPEFVDEGVLFRVWAPSRNSVSIVFDDGMKAGMEKGEFGFWEHFIPEDCTGRRYAFVLDGKGPFPDPASRFQPGGIHGYSEVINTGKWRREKGWRGVHISDYILEEVHIGTFTPEGTFISAVKRLPHLSKIGITAVEFMPVAQFYGKWNWGYDGVFLYAPQNSYGRPEDLRRLVSECHREGMAAVLDVVYNHIGPVGNCLPMFGPFLSERYATPWGKTLNFDGPYCDPVRRFILDNALYWLDEYGFDGLRLDAVHGIIDTSPKHILQELMEEADALAGRENRHITIIAESDLNDPRIVMERERCGYGITAQWNDDFHHSIHSFLTGERNGYYEDYGDPSFISRTLNDGFLYSGRYSHHLHKFRGSPWNGLPQWKLVVCSQNHDQIGNRAYGERLSVLVDIHKLKAAAALVLLSPFTPMLFMGEEYGERAPFLFFIDAEDRDFADAVREGRKAEFIRFGWRDTPDPDDENTFISSKLRWNMSGKSAAPMLRYYSHLIALRKSFIGGKRHSFFSAWTGGNVRLSYSNGFEVYVRMSKNASAVPDEGKVVMHSEWRDFGGRIERGSARGRELLPFSAVAVQL</sequence>
<feature type="binding site" evidence="16">
    <location>
        <begin position="323"/>
        <end position="327"/>
    </location>
    <ligand>
        <name>substrate</name>
    </ligand>
</feature>
<dbReference type="InterPro" id="IPR017853">
    <property type="entry name" value="GH"/>
</dbReference>
<dbReference type="InterPro" id="IPR004193">
    <property type="entry name" value="Glyco_hydro_13_N"/>
</dbReference>
<dbReference type="CDD" id="cd02853">
    <property type="entry name" value="E_set_MTHase_like_N"/>
    <property type="match status" value="1"/>
</dbReference>
<evidence type="ECO:0000256" key="10">
    <source>
        <dbReference type="ARBA" id="ARBA00032057"/>
    </source>
</evidence>
<evidence type="ECO:0000256" key="2">
    <source>
        <dbReference type="ARBA" id="ARBA00005199"/>
    </source>
</evidence>
<feature type="site" description="Transition state stabilizer" evidence="17">
    <location>
        <position position="392"/>
    </location>
</feature>
<comment type="similarity">
    <text evidence="3 14">Belongs to the glycosyl hydrolase 13 family.</text>
</comment>
<dbReference type="Pfam" id="PF02922">
    <property type="entry name" value="CBM_48"/>
    <property type="match status" value="1"/>
</dbReference>
<dbReference type="PIRSF" id="PIRSF006337">
    <property type="entry name" value="Trehalose_TreZ"/>
    <property type="match status" value="1"/>
</dbReference>
<dbReference type="EMBL" id="JAGVSJ010000001">
    <property type="protein sequence ID" value="MBX8631029.1"/>
    <property type="molecule type" value="Genomic_DNA"/>
</dbReference>
<evidence type="ECO:0000256" key="8">
    <source>
        <dbReference type="ARBA" id="ARBA00023277"/>
    </source>
</evidence>
<evidence type="ECO:0000256" key="1">
    <source>
        <dbReference type="ARBA" id="ARBA00004496"/>
    </source>
</evidence>
<dbReference type="AlphaFoldDB" id="A0A8J7YIJ5"/>
<evidence type="ECO:0000256" key="4">
    <source>
        <dbReference type="ARBA" id="ARBA00012268"/>
    </source>
</evidence>
<dbReference type="InterPro" id="IPR014756">
    <property type="entry name" value="Ig_E-set"/>
</dbReference>
<dbReference type="InterPro" id="IPR013783">
    <property type="entry name" value="Ig-like_fold"/>
</dbReference>
<dbReference type="Gene3D" id="3.20.20.80">
    <property type="entry name" value="Glycosidases"/>
    <property type="match status" value="1"/>
</dbReference>
<comment type="subcellular location">
    <subcellularLocation>
        <location evidence="1 15">Cytoplasm</location>
    </subcellularLocation>
</comment>
<name>A0A8J7YIJ5_9ARCH</name>
<evidence type="ECO:0000256" key="15">
    <source>
        <dbReference type="PIRSR" id="PIRSR006337-1"/>
    </source>
</evidence>
<dbReference type="InterPro" id="IPR044901">
    <property type="entry name" value="Trehalose_TreZ_E-set_sf"/>
</dbReference>
<keyword evidence="6" id="KW-0963">Cytoplasm</keyword>
<keyword evidence="8" id="KW-0119">Carbohydrate metabolism</keyword>